<gene>
    <name evidence="2" type="ORF">DARMORV10_A04P24000.1</name>
</gene>
<reference evidence="2" key="1">
    <citation type="submission" date="2021-01" db="EMBL/GenBank/DDBJ databases">
        <authorList>
            <consortium name="Genoscope - CEA"/>
            <person name="William W."/>
        </authorList>
    </citation>
    <scope>NUCLEOTIDE SEQUENCE</scope>
</reference>
<dbReference type="Proteomes" id="UP001295469">
    <property type="component" value="Chromosome A04"/>
</dbReference>
<feature type="signal peptide" evidence="1">
    <location>
        <begin position="1"/>
        <end position="20"/>
    </location>
</feature>
<proteinExistence type="predicted"/>
<sequence length="44" mass="5238">MISWNCFIGFLLLMQNSGRCLIVTVNYKSISHKWSFILRIFENN</sequence>
<keyword evidence="1" id="KW-0732">Signal</keyword>
<accession>A0A817ANK7</accession>
<evidence type="ECO:0000256" key="1">
    <source>
        <dbReference type="SAM" id="SignalP"/>
    </source>
</evidence>
<protein>
    <submittedName>
        <fullName evidence="2">(rape) hypothetical protein</fullName>
    </submittedName>
</protein>
<name>A0A817ANK7_BRANA</name>
<dbReference type="AlphaFoldDB" id="A0A817ANK7"/>
<dbReference type="EMBL" id="HG994358">
    <property type="protein sequence ID" value="CAF2286645.1"/>
    <property type="molecule type" value="Genomic_DNA"/>
</dbReference>
<evidence type="ECO:0000313" key="2">
    <source>
        <dbReference type="EMBL" id="CAF2286645.1"/>
    </source>
</evidence>
<feature type="chain" id="PRO_5032438394" evidence="1">
    <location>
        <begin position="21"/>
        <end position="44"/>
    </location>
</feature>
<organism evidence="2">
    <name type="scientific">Brassica napus</name>
    <name type="common">Rape</name>
    <dbReference type="NCBI Taxonomy" id="3708"/>
    <lineage>
        <taxon>Eukaryota</taxon>
        <taxon>Viridiplantae</taxon>
        <taxon>Streptophyta</taxon>
        <taxon>Embryophyta</taxon>
        <taxon>Tracheophyta</taxon>
        <taxon>Spermatophyta</taxon>
        <taxon>Magnoliopsida</taxon>
        <taxon>eudicotyledons</taxon>
        <taxon>Gunneridae</taxon>
        <taxon>Pentapetalae</taxon>
        <taxon>rosids</taxon>
        <taxon>malvids</taxon>
        <taxon>Brassicales</taxon>
        <taxon>Brassicaceae</taxon>
        <taxon>Brassiceae</taxon>
        <taxon>Brassica</taxon>
    </lineage>
</organism>